<feature type="compositionally biased region" description="Basic and acidic residues" evidence="1">
    <location>
        <begin position="9"/>
        <end position="22"/>
    </location>
</feature>
<protein>
    <submittedName>
        <fullName evidence="2">Uncharacterized protein</fullName>
    </submittedName>
</protein>
<geneLocation type="plasmid" evidence="2 3">
    <name>pFA1</name>
</geneLocation>
<organism evidence="2 3">
    <name type="scientific">Fulvitalea axinellae</name>
    <dbReference type="NCBI Taxonomy" id="1182444"/>
    <lineage>
        <taxon>Bacteria</taxon>
        <taxon>Pseudomonadati</taxon>
        <taxon>Bacteroidota</taxon>
        <taxon>Cytophagia</taxon>
        <taxon>Cytophagales</taxon>
        <taxon>Persicobacteraceae</taxon>
        <taxon>Fulvitalea</taxon>
    </lineage>
</organism>
<dbReference type="EMBL" id="AP025315">
    <property type="protein sequence ID" value="BDD11702.1"/>
    <property type="molecule type" value="Genomic_DNA"/>
</dbReference>
<gene>
    <name evidence="2" type="ORF">FUAX_41340</name>
</gene>
<dbReference type="Proteomes" id="UP001348817">
    <property type="component" value="Plasmid pFA1"/>
</dbReference>
<feature type="region of interest" description="Disordered" evidence="1">
    <location>
        <begin position="1"/>
        <end position="28"/>
    </location>
</feature>
<accession>A0AAU9CXD5</accession>
<proteinExistence type="predicted"/>
<sequence length="479" mass="55145">MFCYQKKGIKQEKSPYGDHGEASKSPPKLSLAPIQCKTGFEIEFFNIRVGQSIDQKAYDHLCFEDGKKNILPKGDKLFKAPLFDLEAEEGSYSSDSALEIVSIPFEEDDEGFYQLSVFFRQLRRFYHILNTSPSIITLIDFERQGLGRIVKDRILLSLLMFHRGARIRAQATSGVRMGMISPFIKDFGMSEDDESFEMAERRKAGRLEIGSDTAHGYRANLILLGRATLIAEEALRQFWKLNPDLRYRGPSPHLQGLLNLVAAYLIRGTQGVGAYAKAFMTILARTDFKKMFDLLPSTEWTYLSRRGHEKWDELIHLMCSPSVYQKERTDWSMYSEPEILMPACDAKVIDLKAPFFAKGIYRDRVFYNKYPTTVLDKLSSGMWACSIPEIDYLTQKNFPDKSARPRLESIGGLGRQTDLNLRTDEEMPIFEMRSLPVVHGIEPVILQLRKWFAYMYELNRGEDYKYGEPHEKFGVEAKR</sequence>
<evidence type="ECO:0000313" key="2">
    <source>
        <dbReference type="EMBL" id="BDD11702.1"/>
    </source>
</evidence>
<name>A0AAU9CXD5_9BACT</name>
<dbReference type="AlphaFoldDB" id="A0AAU9CXD5"/>
<keyword evidence="2" id="KW-0614">Plasmid</keyword>
<keyword evidence="3" id="KW-1185">Reference proteome</keyword>
<evidence type="ECO:0000313" key="3">
    <source>
        <dbReference type="Proteomes" id="UP001348817"/>
    </source>
</evidence>
<reference evidence="2 3" key="1">
    <citation type="submission" date="2021-12" db="EMBL/GenBank/DDBJ databases">
        <title>Genome sequencing of bacteria with rrn-lacking chromosome and rrn-plasmid.</title>
        <authorList>
            <person name="Anda M."/>
            <person name="Iwasaki W."/>
        </authorList>
    </citation>
    <scope>NUCLEOTIDE SEQUENCE [LARGE SCALE GENOMIC DNA]</scope>
    <source>
        <strain evidence="2 3">DSM 100852</strain>
        <plasmid evidence="2 3">pFA1</plasmid>
    </source>
</reference>
<dbReference type="RefSeq" id="WP_338394819.1">
    <property type="nucleotide sequence ID" value="NZ_AP025315.1"/>
</dbReference>
<dbReference type="KEGG" id="fax:FUAX_41340"/>
<evidence type="ECO:0000256" key="1">
    <source>
        <dbReference type="SAM" id="MobiDB-lite"/>
    </source>
</evidence>